<name>A0A3P7QVJ3_DRAME</name>
<dbReference type="AlphaFoldDB" id="A0A3P7QVJ3"/>
<gene>
    <name evidence="2" type="ORF">DME_LOCUS10464</name>
</gene>
<keyword evidence="3" id="KW-1185">Reference proteome</keyword>
<evidence type="ECO:0000313" key="3">
    <source>
        <dbReference type="Proteomes" id="UP000274756"/>
    </source>
</evidence>
<evidence type="ECO:0000313" key="2">
    <source>
        <dbReference type="EMBL" id="VDN60491.1"/>
    </source>
</evidence>
<organism evidence="2 3">
    <name type="scientific">Dracunculus medinensis</name>
    <name type="common">Guinea worm</name>
    <dbReference type="NCBI Taxonomy" id="318479"/>
    <lineage>
        <taxon>Eukaryota</taxon>
        <taxon>Metazoa</taxon>
        <taxon>Ecdysozoa</taxon>
        <taxon>Nematoda</taxon>
        <taxon>Chromadorea</taxon>
        <taxon>Rhabditida</taxon>
        <taxon>Spirurina</taxon>
        <taxon>Dracunculoidea</taxon>
        <taxon>Dracunculidae</taxon>
        <taxon>Dracunculus</taxon>
    </lineage>
</organism>
<protein>
    <submittedName>
        <fullName evidence="2">Uncharacterized protein</fullName>
    </submittedName>
</protein>
<reference evidence="2 3" key="1">
    <citation type="submission" date="2018-11" db="EMBL/GenBank/DDBJ databases">
        <authorList>
            <consortium name="Pathogen Informatics"/>
        </authorList>
    </citation>
    <scope>NUCLEOTIDE SEQUENCE [LARGE SCALE GENOMIC DNA]</scope>
</reference>
<dbReference type="EMBL" id="UYYG01001218">
    <property type="protein sequence ID" value="VDN60491.1"/>
    <property type="molecule type" value="Genomic_DNA"/>
</dbReference>
<keyword evidence="1" id="KW-1133">Transmembrane helix</keyword>
<dbReference type="OrthoDB" id="1894652at2759"/>
<dbReference type="STRING" id="318479.A0A3P7QVJ3"/>
<proteinExistence type="predicted"/>
<sequence length="175" mass="19835">MGSLSIDKTYDGNFTGKFHSRIQAVVLRSELEEAKRNGFYYRVRVGDESQHVQGFSEPAIILAANMDHQFRLLFNTDRQTIQSLAVFPGNVINHEENILQTKDIVKGSITVNTIRELPLPDTMSYIQKMEKERQARQHGAQNDNRSFIQKYWMYIAAAVVLMVISNAAAAEQAGD</sequence>
<keyword evidence="1" id="KW-0472">Membrane</keyword>
<evidence type="ECO:0000256" key="1">
    <source>
        <dbReference type="SAM" id="Phobius"/>
    </source>
</evidence>
<feature type="transmembrane region" description="Helical" evidence="1">
    <location>
        <begin position="151"/>
        <end position="170"/>
    </location>
</feature>
<keyword evidence="1" id="KW-0812">Transmembrane</keyword>
<accession>A0A3P7QVJ3</accession>
<dbReference type="Pfam" id="PF21203">
    <property type="entry name" value="ECM10"/>
    <property type="match status" value="1"/>
</dbReference>
<dbReference type="Proteomes" id="UP000274756">
    <property type="component" value="Unassembled WGS sequence"/>
</dbReference>